<feature type="region of interest" description="Disordered" evidence="4">
    <location>
        <begin position="293"/>
        <end position="313"/>
    </location>
</feature>
<dbReference type="Proteomes" id="UP000215902">
    <property type="component" value="Unassembled WGS sequence"/>
</dbReference>
<reference evidence="6 7" key="1">
    <citation type="submission" date="2017-06" db="EMBL/GenBank/DDBJ databases">
        <title>A platform for efficient transgenesis in Macrostomum lignano, a flatworm model organism for stem cell research.</title>
        <authorList>
            <person name="Berezikov E."/>
        </authorList>
    </citation>
    <scope>NUCLEOTIDE SEQUENCE [LARGE SCALE GENOMIC DNA]</scope>
    <source>
        <strain evidence="6">DV1</strain>
        <tissue evidence="6">Whole organism</tissue>
    </source>
</reference>
<evidence type="ECO:0000313" key="7">
    <source>
        <dbReference type="Proteomes" id="UP000215902"/>
    </source>
</evidence>
<evidence type="ECO:0000259" key="5">
    <source>
        <dbReference type="PROSITE" id="PS50102"/>
    </source>
</evidence>
<feature type="non-terminal residue" evidence="6">
    <location>
        <position position="1"/>
    </location>
</feature>
<feature type="compositionally biased region" description="Gly residues" evidence="4">
    <location>
        <begin position="254"/>
        <end position="273"/>
    </location>
</feature>
<feature type="compositionally biased region" description="Low complexity" evidence="4">
    <location>
        <begin position="17"/>
        <end position="38"/>
    </location>
</feature>
<dbReference type="GO" id="GO:0003723">
    <property type="term" value="F:RNA binding"/>
    <property type="evidence" value="ECO:0007669"/>
    <property type="project" value="UniProtKB-UniRule"/>
</dbReference>
<protein>
    <recommendedName>
        <fullName evidence="5">RRM domain-containing protein</fullName>
    </recommendedName>
</protein>
<organism evidence="6 7">
    <name type="scientific">Macrostomum lignano</name>
    <dbReference type="NCBI Taxonomy" id="282301"/>
    <lineage>
        <taxon>Eukaryota</taxon>
        <taxon>Metazoa</taxon>
        <taxon>Spiralia</taxon>
        <taxon>Lophotrochozoa</taxon>
        <taxon>Platyhelminthes</taxon>
        <taxon>Rhabditophora</taxon>
        <taxon>Macrostomorpha</taxon>
        <taxon>Macrostomida</taxon>
        <taxon>Macrostomidae</taxon>
        <taxon>Macrostomum</taxon>
    </lineage>
</organism>
<keyword evidence="2 3" id="KW-0694">RNA-binding</keyword>
<dbReference type="Pfam" id="PF00076">
    <property type="entry name" value="RRM_1"/>
    <property type="match status" value="2"/>
</dbReference>
<dbReference type="STRING" id="282301.A0A267E1T1"/>
<dbReference type="Gene3D" id="3.30.70.330">
    <property type="match status" value="4"/>
</dbReference>
<evidence type="ECO:0000256" key="2">
    <source>
        <dbReference type="ARBA" id="ARBA00022884"/>
    </source>
</evidence>
<dbReference type="InterPro" id="IPR050666">
    <property type="entry name" value="ESRP"/>
</dbReference>
<dbReference type="PROSITE" id="PS50102">
    <property type="entry name" value="RRM"/>
    <property type="match status" value="2"/>
</dbReference>
<feature type="region of interest" description="Disordered" evidence="4">
    <location>
        <begin position="1"/>
        <end position="46"/>
    </location>
</feature>
<keyword evidence="1" id="KW-0677">Repeat</keyword>
<dbReference type="EMBL" id="NIVC01002741">
    <property type="protein sequence ID" value="PAA55518.1"/>
    <property type="molecule type" value="Genomic_DNA"/>
</dbReference>
<dbReference type="SUPFAM" id="SSF54928">
    <property type="entry name" value="RNA-binding domain, RBD"/>
    <property type="match status" value="3"/>
</dbReference>
<evidence type="ECO:0000256" key="4">
    <source>
        <dbReference type="SAM" id="MobiDB-lite"/>
    </source>
</evidence>
<name>A0A267E1T1_9PLAT</name>
<comment type="caution">
    <text evidence="6">The sequence shown here is derived from an EMBL/GenBank/DDBJ whole genome shotgun (WGS) entry which is preliminary data.</text>
</comment>
<feature type="domain" description="RRM" evidence="5">
    <location>
        <begin position="51"/>
        <end position="130"/>
    </location>
</feature>
<dbReference type="AlphaFoldDB" id="A0A267E1T1"/>
<proteinExistence type="predicted"/>
<evidence type="ECO:0000256" key="1">
    <source>
        <dbReference type="ARBA" id="ARBA00022737"/>
    </source>
</evidence>
<feature type="domain" description="RRM" evidence="5">
    <location>
        <begin position="141"/>
        <end position="219"/>
    </location>
</feature>
<evidence type="ECO:0000313" key="6">
    <source>
        <dbReference type="EMBL" id="PAA55518.1"/>
    </source>
</evidence>
<evidence type="ECO:0000256" key="3">
    <source>
        <dbReference type="PROSITE-ProRule" id="PRU00176"/>
    </source>
</evidence>
<gene>
    <name evidence="6" type="ORF">BOX15_Mlig020894g3</name>
</gene>
<dbReference type="CDD" id="cd12254">
    <property type="entry name" value="RRM_hnRNPH_ESRPs_RBM12_like"/>
    <property type="match status" value="2"/>
</dbReference>
<dbReference type="SMART" id="SM00360">
    <property type="entry name" value="RRM"/>
    <property type="match status" value="4"/>
</dbReference>
<dbReference type="InterPro" id="IPR000504">
    <property type="entry name" value="RRM_dom"/>
</dbReference>
<dbReference type="OrthoDB" id="431068at2759"/>
<keyword evidence="7" id="KW-1185">Reference proteome</keyword>
<dbReference type="InterPro" id="IPR035979">
    <property type="entry name" value="RBD_domain_sf"/>
</dbReference>
<feature type="region of interest" description="Disordered" evidence="4">
    <location>
        <begin position="252"/>
        <end position="273"/>
    </location>
</feature>
<dbReference type="PANTHER" id="PTHR13976">
    <property type="entry name" value="HETEROGENEOUS NUCLEAR RIBONUCLEOPROTEIN-RELATED"/>
    <property type="match status" value="1"/>
</dbReference>
<sequence>PAAKHSPAMSSGNVAVGEGSASSNSKSSKTSSEQNNSAVQQPGSGRTATTCVLRMRGLPYDATPADVVAFFADCPLRGGESGVHLSRDKAGRPSGEGYAEFESVEAANSGLRLHRQNMGRRYIELFPSSESEMRVTPLREPVLRMRGLPFTADFGAIRDFFEDDRIVKEGILMVYNESGKPSGEAYVQFGSPEAAARAMAKHNRQNMGHRYIELFPSSMAEAYAEGNRQRCMRQAYQHGGYGGYGDFYPPHQPGGPGQHPGFHPGRGGARGVGGLGARGGRGAGPGFGYGAGRGGHPGGRWQPQHHPPGGGYSYPPPPFPQHPQQRNFNYHPHGGVPGGGFHGQFYQQPHGYPRQFHRLPHQQHQQKNYRPGSNWQSSTGHWVHLRGLPFSVTVAEVTDFFAPLKPSRVQLHFNRAGRPNGEADVDFGSAQEAEEAMKRDKAHIGSRYIDLFLHPDKADAAKRQNGVRLRGLPDGVTEADIEQFFQPSVPARICLQAGGEAEAFFDSAEDQQRAITLSGEKIGERCINVFLR</sequence>
<dbReference type="InterPro" id="IPR012677">
    <property type="entry name" value="Nucleotide-bd_a/b_plait_sf"/>
</dbReference>
<accession>A0A267E1T1</accession>